<dbReference type="AlphaFoldDB" id="A0A7R9B2J9"/>
<feature type="region of interest" description="Disordered" evidence="1">
    <location>
        <begin position="203"/>
        <end position="223"/>
    </location>
</feature>
<reference evidence="2" key="1">
    <citation type="submission" date="2020-11" db="EMBL/GenBank/DDBJ databases">
        <authorList>
            <person name="Tran Van P."/>
        </authorList>
    </citation>
    <scope>NUCLEOTIDE SEQUENCE</scope>
</reference>
<name>A0A7R9B2J9_TIMSH</name>
<evidence type="ECO:0000313" key="2">
    <source>
        <dbReference type="EMBL" id="CAD7265061.1"/>
    </source>
</evidence>
<feature type="compositionally biased region" description="Low complexity" evidence="1">
    <location>
        <begin position="205"/>
        <end position="223"/>
    </location>
</feature>
<gene>
    <name evidence="2" type="ORF">TSIB3V08_LOCUS9106</name>
</gene>
<evidence type="ECO:0000256" key="1">
    <source>
        <dbReference type="SAM" id="MobiDB-lite"/>
    </source>
</evidence>
<accession>A0A7R9B2J9</accession>
<sequence>MTVLGSTLTDCILKHPSYRRQFLYTATWWKHLTWDFADILKQVSSEDEDTQSPFPSSNIYVPSAVVHPIPGRSTTPSTSPHITSHTYPTNSVGFRYACEVCTAANLEMYFNSAAATTTGDSLNLAGFNLVPVFKSARFVAPSSPGHPPYLPLGVSLNHGTFVSVKGIFGTILVRCMIVGKSGCVNNERASPANDGHSCVQEIRASPQSSFPPSLPLHPSQPQG</sequence>
<dbReference type="EMBL" id="OC005058">
    <property type="protein sequence ID" value="CAD7265061.1"/>
    <property type="molecule type" value="Genomic_DNA"/>
</dbReference>
<protein>
    <submittedName>
        <fullName evidence="2">Uncharacterized protein</fullName>
    </submittedName>
</protein>
<proteinExistence type="predicted"/>
<organism evidence="2">
    <name type="scientific">Timema shepardi</name>
    <name type="common">Walking stick</name>
    <dbReference type="NCBI Taxonomy" id="629360"/>
    <lineage>
        <taxon>Eukaryota</taxon>
        <taxon>Metazoa</taxon>
        <taxon>Ecdysozoa</taxon>
        <taxon>Arthropoda</taxon>
        <taxon>Hexapoda</taxon>
        <taxon>Insecta</taxon>
        <taxon>Pterygota</taxon>
        <taxon>Neoptera</taxon>
        <taxon>Polyneoptera</taxon>
        <taxon>Phasmatodea</taxon>
        <taxon>Timematodea</taxon>
        <taxon>Timematoidea</taxon>
        <taxon>Timematidae</taxon>
        <taxon>Timema</taxon>
    </lineage>
</organism>